<reference evidence="7" key="1">
    <citation type="submission" date="2018-05" db="EMBL/GenBank/DDBJ databases">
        <authorList>
            <person name="Lanie J.A."/>
            <person name="Ng W.-L."/>
            <person name="Kazmierczak K.M."/>
            <person name="Andrzejewski T.M."/>
            <person name="Davidsen T.M."/>
            <person name="Wayne K.J."/>
            <person name="Tettelin H."/>
            <person name="Glass J.I."/>
            <person name="Rusch D."/>
            <person name="Podicherti R."/>
            <person name="Tsui H.-C.T."/>
            <person name="Winkler M.E."/>
        </authorList>
    </citation>
    <scope>NUCLEOTIDE SEQUENCE</scope>
</reference>
<evidence type="ECO:0000313" key="7">
    <source>
        <dbReference type="EMBL" id="SUZ67447.1"/>
    </source>
</evidence>
<sequence length="561" mass="61186">MKKFLTILLSVSLLVSCTDDFTDIDPIGALSDASLQNATGVDLLLTGAYSVLDGVRNGFAADWHITGDNWWLDVISDDAHKGSTDGDQPDLLALELFNWETTNPYVDGKWLALFAGVNRANGVLDLINKSDNPDEFAVQAAQARFLRGHFNFEIQVMWVNVPFISTQNFSDNEFNQPNSGPIWSEIEADFTAAMSNLPASRGGSYSEPGRPIKSTAQAYLGKAQLHQGKWSTALSNLDAVINSGQYALNSDYFANFRTDGENGSEHIFAIQFASDAGQSFQGNMGGTLNWPIGPMTGGMCCGFYQPTQDLANAFQTGADGLPLLDTWSTTDITNDYYVETSEAFTPHTGPLDPRIDYTIGRRGIDFNGFGAFTGKENIRASFTDVSGPYANKKSMYTAGDDGNRGTGGWGQQRSGINFHIIRYADVLLMAAEAAIESGNLEKGRGYVNQVRERAKNSPRADSSPNYVIDTYNSAWSDASTARKAVRHERRIELGMEGKRLFDIRRWGNTVSTLNAFIANEGRTITPFSDRAFSVQSKHSALPIPLNAIDQSAGALSQNPGH</sequence>
<dbReference type="SUPFAM" id="SSF48452">
    <property type="entry name" value="TPR-like"/>
    <property type="match status" value="1"/>
</dbReference>
<evidence type="ECO:0000259" key="6">
    <source>
        <dbReference type="Pfam" id="PF14322"/>
    </source>
</evidence>
<gene>
    <name evidence="7" type="ORF">METZ01_LOCUS20301</name>
</gene>
<evidence type="ECO:0000256" key="4">
    <source>
        <dbReference type="ARBA" id="ARBA00023237"/>
    </source>
</evidence>
<organism evidence="7">
    <name type="scientific">marine metagenome</name>
    <dbReference type="NCBI Taxonomy" id="408172"/>
    <lineage>
        <taxon>unclassified sequences</taxon>
        <taxon>metagenomes</taxon>
        <taxon>ecological metagenomes</taxon>
    </lineage>
</organism>
<keyword evidence="4" id="KW-0998">Cell outer membrane</keyword>
<dbReference type="AlphaFoldDB" id="A0A381PMU7"/>
<dbReference type="GO" id="GO:0009279">
    <property type="term" value="C:cell outer membrane"/>
    <property type="evidence" value="ECO:0007669"/>
    <property type="project" value="UniProtKB-SubCell"/>
</dbReference>
<proteinExistence type="predicted"/>
<feature type="domain" description="SusD-like N-terminal" evidence="6">
    <location>
        <begin position="99"/>
        <end position="222"/>
    </location>
</feature>
<dbReference type="InterPro" id="IPR033985">
    <property type="entry name" value="SusD-like_N"/>
</dbReference>
<dbReference type="EMBL" id="UINC01001012">
    <property type="protein sequence ID" value="SUZ67447.1"/>
    <property type="molecule type" value="Genomic_DNA"/>
</dbReference>
<protein>
    <recommendedName>
        <fullName evidence="8">RagB/SusD domain-containing protein</fullName>
    </recommendedName>
</protein>
<dbReference type="InterPro" id="IPR011990">
    <property type="entry name" value="TPR-like_helical_dom_sf"/>
</dbReference>
<evidence type="ECO:0000256" key="3">
    <source>
        <dbReference type="ARBA" id="ARBA00023136"/>
    </source>
</evidence>
<evidence type="ECO:0000259" key="5">
    <source>
        <dbReference type="Pfam" id="PF07980"/>
    </source>
</evidence>
<name>A0A381PMU7_9ZZZZ</name>
<evidence type="ECO:0008006" key="8">
    <source>
        <dbReference type="Google" id="ProtNLM"/>
    </source>
</evidence>
<dbReference type="InterPro" id="IPR012944">
    <property type="entry name" value="SusD_RagB_dom"/>
</dbReference>
<dbReference type="Pfam" id="PF14322">
    <property type="entry name" value="SusD-like_3"/>
    <property type="match status" value="1"/>
</dbReference>
<comment type="subcellular location">
    <subcellularLocation>
        <location evidence="1">Cell outer membrane</location>
    </subcellularLocation>
</comment>
<dbReference type="PROSITE" id="PS51257">
    <property type="entry name" value="PROKAR_LIPOPROTEIN"/>
    <property type="match status" value="1"/>
</dbReference>
<accession>A0A381PMU7</accession>
<dbReference type="Pfam" id="PF07980">
    <property type="entry name" value="SusD_RagB"/>
    <property type="match status" value="1"/>
</dbReference>
<dbReference type="Gene3D" id="1.25.40.390">
    <property type="match status" value="1"/>
</dbReference>
<evidence type="ECO:0000256" key="2">
    <source>
        <dbReference type="ARBA" id="ARBA00022729"/>
    </source>
</evidence>
<feature type="domain" description="RagB/SusD" evidence="5">
    <location>
        <begin position="265"/>
        <end position="561"/>
    </location>
</feature>
<keyword evidence="3" id="KW-0472">Membrane</keyword>
<keyword evidence="2" id="KW-0732">Signal</keyword>
<evidence type="ECO:0000256" key="1">
    <source>
        <dbReference type="ARBA" id="ARBA00004442"/>
    </source>
</evidence>